<dbReference type="InterPro" id="IPR011990">
    <property type="entry name" value="TPR-like_helical_dom_sf"/>
</dbReference>
<organism evidence="9 10">
    <name type="scientific">Chitinophaga tropicalis</name>
    <dbReference type="NCBI Taxonomy" id="2683588"/>
    <lineage>
        <taxon>Bacteria</taxon>
        <taxon>Pseudomonadati</taxon>
        <taxon>Bacteroidota</taxon>
        <taxon>Chitinophagia</taxon>
        <taxon>Chitinophagales</taxon>
        <taxon>Chitinophagaceae</taxon>
        <taxon>Chitinophaga</taxon>
    </lineage>
</organism>
<keyword evidence="4 8" id="KW-0802">TPR repeat</keyword>
<keyword evidence="6" id="KW-0472">Membrane</keyword>
<proteinExistence type="inferred from homology"/>
<gene>
    <name evidence="9" type="ORF">GO493_04390</name>
</gene>
<dbReference type="PANTHER" id="PTHR46208:SF1">
    <property type="entry name" value="MITOCHONDRIAL IMPORT RECEPTOR SUBUNIT TOM70"/>
    <property type="match status" value="1"/>
</dbReference>
<name>A0A7K1TZE7_9BACT</name>
<dbReference type="Proteomes" id="UP000461730">
    <property type="component" value="Unassembled WGS sequence"/>
</dbReference>
<evidence type="ECO:0000256" key="3">
    <source>
        <dbReference type="ARBA" id="ARBA00022737"/>
    </source>
</evidence>
<keyword evidence="3" id="KW-0677">Repeat</keyword>
<evidence type="ECO:0000256" key="7">
    <source>
        <dbReference type="ARBA" id="ARBA00038030"/>
    </source>
</evidence>
<keyword evidence="2" id="KW-0812">Transmembrane</keyword>
<comment type="caution">
    <text evidence="9">The sequence shown here is derived from an EMBL/GenBank/DDBJ whole genome shotgun (WGS) entry which is preliminary data.</text>
</comment>
<evidence type="ECO:0000313" key="10">
    <source>
        <dbReference type="Proteomes" id="UP000461730"/>
    </source>
</evidence>
<dbReference type="PANTHER" id="PTHR46208">
    <property type="entry name" value="MITOCHONDRIAL IMPORT RECEPTOR SUBUNIT TOM70"/>
    <property type="match status" value="1"/>
</dbReference>
<dbReference type="GO" id="GO:0016020">
    <property type="term" value="C:membrane"/>
    <property type="evidence" value="ECO:0007669"/>
    <property type="project" value="UniProtKB-SubCell"/>
</dbReference>
<evidence type="ECO:0000256" key="5">
    <source>
        <dbReference type="ARBA" id="ARBA00022989"/>
    </source>
</evidence>
<dbReference type="AlphaFoldDB" id="A0A7K1TZE7"/>
<evidence type="ECO:0000256" key="4">
    <source>
        <dbReference type="ARBA" id="ARBA00022803"/>
    </source>
</evidence>
<feature type="repeat" description="TPR" evidence="8">
    <location>
        <begin position="122"/>
        <end position="155"/>
    </location>
</feature>
<dbReference type="PROSITE" id="PS50005">
    <property type="entry name" value="TPR"/>
    <property type="match status" value="2"/>
</dbReference>
<evidence type="ECO:0000256" key="8">
    <source>
        <dbReference type="PROSITE-ProRule" id="PRU00339"/>
    </source>
</evidence>
<dbReference type="Gene3D" id="1.25.40.10">
    <property type="entry name" value="Tetratricopeptide repeat domain"/>
    <property type="match status" value="2"/>
</dbReference>
<feature type="repeat" description="TPR" evidence="8">
    <location>
        <begin position="54"/>
        <end position="87"/>
    </location>
</feature>
<keyword evidence="5" id="KW-1133">Transmembrane helix</keyword>
<comment type="subcellular location">
    <subcellularLocation>
        <location evidence="1">Membrane</location>
        <topology evidence="1">Single-pass membrane protein</topology>
    </subcellularLocation>
</comment>
<dbReference type="SMART" id="SM00028">
    <property type="entry name" value="TPR"/>
    <property type="match status" value="4"/>
</dbReference>
<evidence type="ECO:0000313" key="9">
    <source>
        <dbReference type="EMBL" id="MVT07489.1"/>
    </source>
</evidence>
<protein>
    <submittedName>
        <fullName evidence="9">Tetratricopeptide repeat protein</fullName>
    </submittedName>
</protein>
<evidence type="ECO:0000256" key="6">
    <source>
        <dbReference type="ARBA" id="ARBA00023136"/>
    </source>
</evidence>
<dbReference type="Pfam" id="PF14559">
    <property type="entry name" value="TPR_19"/>
    <property type="match status" value="1"/>
</dbReference>
<dbReference type="SUPFAM" id="SSF48452">
    <property type="entry name" value="TPR-like"/>
    <property type="match status" value="1"/>
</dbReference>
<accession>A0A7K1TZE7</accession>
<sequence length="385" mass="44903">MDWYLTSFNWRFGTFFLYFYSKRQTGMIMRESLLKLALVAGMFFSAATVSAQDAKELYNTATGFIRSGDYSNAILVLNQALQLEPDNIEFRKQMGFAYYLQGDMNKAKNTIEPLLNKKEADAQLFQIAGNIYQSRQEWKTAQKLYEKALRRFPESGELYNDNGQLLMFLKIYEGGMGSYLKGIEKDPGFPGNYYNAAHAYSFTKDPIWTIIYGEIFVNLESYTTRTAEVRDLLMDAYKKLYNDPSLAAKALEITNTDKKSKRKAEADFADLYRTSMGKQVSVVMSGIDAESLIMLRTRFLLDWYNFSNLKFPYALFDYQRKLLKEGMFEAYNQWLFGPVASQSAYKSWTTMHKTEYDAFLQYQRNHPLKLRPDEYYNDNRFSLAR</sequence>
<keyword evidence="10" id="KW-1185">Reference proteome</keyword>
<evidence type="ECO:0000256" key="1">
    <source>
        <dbReference type="ARBA" id="ARBA00004167"/>
    </source>
</evidence>
<reference evidence="9 10" key="1">
    <citation type="submission" date="2019-12" db="EMBL/GenBank/DDBJ databases">
        <title>Chitinophaga sp. strain ysch24 (GDMCC 1.1355), whole genome shotgun sequence.</title>
        <authorList>
            <person name="Zhang X."/>
        </authorList>
    </citation>
    <scope>NUCLEOTIDE SEQUENCE [LARGE SCALE GENOMIC DNA]</scope>
    <source>
        <strain evidence="10">ysch24</strain>
    </source>
</reference>
<evidence type="ECO:0000256" key="2">
    <source>
        <dbReference type="ARBA" id="ARBA00022692"/>
    </source>
</evidence>
<dbReference type="Pfam" id="PF13174">
    <property type="entry name" value="TPR_6"/>
    <property type="match status" value="1"/>
</dbReference>
<comment type="similarity">
    <text evidence="7">Belongs to the Tom70 family.</text>
</comment>
<dbReference type="EMBL" id="WRXN01000001">
    <property type="protein sequence ID" value="MVT07489.1"/>
    <property type="molecule type" value="Genomic_DNA"/>
</dbReference>
<dbReference type="InterPro" id="IPR019734">
    <property type="entry name" value="TPR_rpt"/>
</dbReference>